<protein>
    <submittedName>
        <fullName evidence="5">Protein MARD1</fullName>
    </submittedName>
</protein>
<evidence type="ECO:0000256" key="2">
    <source>
        <dbReference type="ARBA" id="ARBA00022723"/>
    </source>
</evidence>
<comment type="caution">
    <text evidence="5">The sequence shown here is derived from an EMBL/GenBank/DDBJ whole genome shotgun (WGS) entry which is preliminary data.</text>
</comment>
<dbReference type="EMBL" id="JANAVB010027999">
    <property type="protein sequence ID" value="KAJ6816977.1"/>
    <property type="molecule type" value="Genomic_DNA"/>
</dbReference>
<dbReference type="Pfam" id="PF04570">
    <property type="entry name" value="zf-FLZ"/>
    <property type="match status" value="1"/>
</dbReference>
<evidence type="ECO:0000256" key="3">
    <source>
        <dbReference type="SAM" id="MobiDB-lite"/>
    </source>
</evidence>
<evidence type="ECO:0000313" key="6">
    <source>
        <dbReference type="Proteomes" id="UP001140949"/>
    </source>
</evidence>
<keyword evidence="6" id="KW-1185">Reference proteome</keyword>
<accession>A0AAX6FKM6</accession>
<dbReference type="GO" id="GO:0046872">
    <property type="term" value="F:metal ion binding"/>
    <property type="evidence" value="ECO:0007669"/>
    <property type="project" value="UniProtKB-KW"/>
</dbReference>
<feature type="compositionally biased region" description="Polar residues" evidence="3">
    <location>
        <begin position="8"/>
        <end position="32"/>
    </location>
</feature>
<dbReference type="PANTHER" id="PTHR46443">
    <property type="entry name" value="FCS-LIKE ZINC FINGER 8"/>
    <property type="match status" value="1"/>
</dbReference>
<gene>
    <name evidence="5" type="ORF">M6B38_413835</name>
</gene>
<proteinExistence type="inferred from homology"/>
<evidence type="ECO:0000259" key="4">
    <source>
        <dbReference type="Pfam" id="PF04570"/>
    </source>
</evidence>
<feature type="domain" description="FLZ-type" evidence="4">
    <location>
        <begin position="230"/>
        <end position="260"/>
    </location>
</feature>
<dbReference type="Proteomes" id="UP001140949">
    <property type="component" value="Unassembled WGS sequence"/>
</dbReference>
<name>A0AAX6FKM6_IRIPA</name>
<keyword evidence="2" id="KW-0479">Metal-binding</keyword>
<feature type="region of interest" description="Disordered" evidence="3">
    <location>
        <begin position="1"/>
        <end position="32"/>
    </location>
</feature>
<dbReference type="PANTHER" id="PTHR46443:SF3">
    <property type="entry name" value="PROTEIN MARD1"/>
    <property type="match status" value="1"/>
</dbReference>
<sequence length="296" mass="31622">MLKKRTKPVSSGGTKQSLMSEKYSLSSPKPPNSTIFPSPRIFVGVGFSPKGFADGSADTFFAMSPTSILETTKPFSPFFADNKSQTKNPVGLGIADALKEPSRPESRMVLFGSQLKIQVPSLGAPVEPLQSPIEFGIKNKSSQLALHSPAASAARRSTVGPPAAGLVSGSLSATEMEMSEDYTCVIAHGPNPKTTHIFDNCIIESCCCCGKGFVPAAATRKEEKGSVPAGYPSDDFLTSCDACKKSLDQGKDIFCTEGRRPSAASSADTRRCCSTRTWWIASQTKLPFSSRTRKKF</sequence>
<reference evidence="5" key="2">
    <citation type="submission" date="2023-04" db="EMBL/GenBank/DDBJ databases">
        <authorList>
            <person name="Bruccoleri R.E."/>
            <person name="Oakeley E.J."/>
            <person name="Faust A.-M."/>
            <person name="Dessus-Babus S."/>
            <person name="Altorfer M."/>
            <person name="Burckhardt D."/>
            <person name="Oertli M."/>
            <person name="Naumann U."/>
            <person name="Petersen F."/>
            <person name="Wong J."/>
        </authorList>
    </citation>
    <scope>NUCLEOTIDE SEQUENCE</scope>
    <source>
        <strain evidence="5">GSM-AAB239-AS_SAM_17_03QT</strain>
        <tissue evidence="5">Leaf</tissue>
    </source>
</reference>
<evidence type="ECO:0000256" key="1">
    <source>
        <dbReference type="ARBA" id="ARBA00009374"/>
    </source>
</evidence>
<dbReference type="InterPro" id="IPR044593">
    <property type="entry name" value="FLZ8/MARD1"/>
</dbReference>
<organism evidence="5 6">
    <name type="scientific">Iris pallida</name>
    <name type="common">Sweet iris</name>
    <dbReference type="NCBI Taxonomy" id="29817"/>
    <lineage>
        <taxon>Eukaryota</taxon>
        <taxon>Viridiplantae</taxon>
        <taxon>Streptophyta</taxon>
        <taxon>Embryophyta</taxon>
        <taxon>Tracheophyta</taxon>
        <taxon>Spermatophyta</taxon>
        <taxon>Magnoliopsida</taxon>
        <taxon>Liliopsida</taxon>
        <taxon>Asparagales</taxon>
        <taxon>Iridaceae</taxon>
        <taxon>Iridoideae</taxon>
        <taxon>Irideae</taxon>
        <taxon>Iris</taxon>
    </lineage>
</organism>
<dbReference type="InterPro" id="IPR007650">
    <property type="entry name" value="Zf-FLZ_dom"/>
</dbReference>
<reference evidence="5" key="1">
    <citation type="journal article" date="2023" name="GigaByte">
        <title>Genome assembly of the bearded iris, Iris pallida Lam.</title>
        <authorList>
            <person name="Bruccoleri R.E."/>
            <person name="Oakeley E.J."/>
            <person name="Faust A.M.E."/>
            <person name="Altorfer M."/>
            <person name="Dessus-Babus S."/>
            <person name="Burckhardt D."/>
            <person name="Oertli M."/>
            <person name="Naumann U."/>
            <person name="Petersen F."/>
            <person name="Wong J."/>
        </authorList>
    </citation>
    <scope>NUCLEOTIDE SEQUENCE</scope>
    <source>
        <strain evidence="5">GSM-AAB239-AS_SAM_17_03QT</strain>
    </source>
</reference>
<dbReference type="AlphaFoldDB" id="A0AAX6FKM6"/>
<evidence type="ECO:0000313" key="5">
    <source>
        <dbReference type="EMBL" id="KAJ6816977.1"/>
    </source>
</evidence>
<comment type="similarity">
    <text evidence="1">Belongs to the FLZ family.</text>
</comment>